<gene>
    <name evidence="1" type="ORF">HAX54_007268</name>
</gene>
<dbReference type="Proteomes" id="UP000823775">
    <property type="component" value="Unassembled WGS sequence"/>
</dbReference>
<comment type="caution">
    <text evidence="1">The sequence shown here is derived from an EMBL/GenBank/DDBJ whole genome shotgun (WGS) entry which is preliminary data.</text>
</comment>
<proteinExistence type="predicted"/>
<reference evidence="1 2" key="1">
    <citation type="journal article" date="2021" name="BMC Genomics">
        <title>Datura genome reveals duplications of psychoactive alkaloid biosynthetic genes and high mutation rate following tissue culture.</title>
        <authorList>
            <person name="Rajewski A."/>
            <person name="Carter-House D."/>
            <person name="Stajich J."/>
            <person name="Litt A."/>
        </authorList>
    </citation>
    <scope>NUCLEOTIDE SEQUENCE [LARGE SCALE GENOMIC DNA]</scope>
    <source>
        <strain evidence="1">AR-01</strain>
    </source>
</reference>
<evidence type="ECO:0000313" key="1">
    <source>
        <dbReference type="EMBL" id="MCD7468786.1"/>
    </source>
</evidence>
<dbReference type="EMBL" id="JACEIK010001372">
    <property type="protein sequence ID" value="MCD7468786.1"/>
    <property type="molecule type" value="Genomic_DNA"/>
</dbReference>
<evidence type="ECO:0000313" key="2">
    <source>
        <dbReference type="Proteomes" id="UP000823775"/>
    </source>
</evidence>
<accession>A0ABS8TCR6</accession>
<sequence length="109" mass="12363">MFKKQIKLEYQFFFEFVNKVVLPRAECRSIAALVDISIMEALSSFQPLNLVALMIEHMSMISGLIEAQQCGTEEIDRLIVLLAQKEAQMALLRDEWSGGEPGAMLELQK</sequence>
<organism evidence="1 2">
    <name type="scientific">Datura stramonium</name>
    <name type="common">Jimsonweed</name>
    <name type="synonym">Common thornapple</name>
    <dbReference type="NCBI Taxonomy" id="4076"/>
    <lineage>
        <taxon>Eukaryota</taxon>
        <taxon>Viridiplantae</taxon>
        <taxon>Streptophyta</taxon>
        <taxon>Embryophyta</taxon>
        <taxon>Tracheophyta</taxon>
        <taxon>Spermatophyta</taxon>
        <taxon>Magnoliopsida</taxon>
        <taxon>eudicotyledons</taxon>
        <taxon>Gunneridae</taxon>
        <taxon>Pentapetalae</taxon>
        <taxon>asterids</taxon>
        <taxon>lamiids</taxon>
        <taxon>Solanales</taxon>
        <taxon>Solanaceae</taxon>
        <taxon>Solanoideae</taxon>
        <taxon>Datureae</taxon>
        <taxon>Datura</taxon>
    </lineage>
</organism>
<keyword evidence="2" id="KW-1185">Reference proteome</keyword>
<protein>
    <submittedName>
        <fullName evidence="1">Uncharacterized protein</fullName>
    </submittedName>
</protein>
<name>A0ABS8TCR6_DATST</name>